<dbReference type="AlphaFoldDB" id="A0A9K3D1K5"/>
<feature type="region of interest" description="Disordered" evidence="2">
    <location>
        <begin position="151"/>
        <end position="264"/>
    </location>
</feature>
<feature type="coiled-coil region" evidence="1">
    <location>
        <begin position="272"/>
        <end position="299"/>
    </location>
</feature>
<dbReference type="Proteomes" id="UP000265618">
    <property type="component" value="Unassembled WGS sequence"/>
</dbReference>
<keyword evidence="1" id="KW-0175">Coiled coil</keyword>
<evidence type="ECO:0000313" key="3">
    <source>
        <dbReference type="EMBL" id="GIQ87309.1"/>
    </source>
</evidence>
<feature type="compositionally biased region" description="Low complexity" evidence="2">
    <location>
        <begin position="175"/>
        <end position="185"/>
    </location>
</feature>
<comment type="caution">
    <text evidence="3">The sequence shown here is derived from an EMBL/GenBank/DDBJ whole genome shotgun (WGS) entry which is preliminary data.</text>
</comment>
<gene>
    <name evidence="3" type="ORF">KIPB_009320</name>
</gene>
<evidence type="ECO:0000256" key="1">
    <source>
        <dbReference type="SAM" id="Coils"/>
    </source>
</evidence>
<name>A0A9K3D1K5_9EUKA</name>
<feature type="compositionally biased region" description="Low complexity" evidence="2">
    <location>
        <begin position="244"/>
        <end position="259"/>
    </location>
</feature>
<feature type="compositionally biased region" description="Basic and acidic residues" evidence="2">
    <location>
        <begin position="186"/>
        <end position="197"/>
    </location>
</feature>
<feature type="non-terminal residue" evidence="3">
    <location>
        <position position="1"/>
    </location>
</feature>
<feature type="compositionally biased region" description="Gly residues" evidence="2">
    <location>
        <begin position="213"/>
        <end position="236"/>
    </location>
</feature>
<accession>A0A9K3D1K5</accession>
<evidence type="ECO:0000313" key="4">
    <source>
        <dbReference type="Proteomes" id="UP000265618"/>
    </source>
</evidence>
<evidence type="ECO:0000256" key="2">
    <source>
        <dbReference type="SAM" id="MobiDB-lite"/>
    </source>
</evidence>
<sequence length="316" mass="33782">DDHEIALSFIQTLTNEHSVLVGQYTRMKQHALSLGHAVKKERETLHRLVGEREGLSKELSSLVKVWTTEVERHVVEFNQVREALGDPGALALAQSQLLTGLSESQRRSGEVISAEIAHLSAQRHKRRLEHKRVMGRLRGEELALTTLVDSMRPSSPSIPVGASSTTIGSVGGIVGSATSSSSASLERGENSSRERESSSSGPVLPPSYSRGSTEGGSGGDSTEGGSGRGSTEGGSGRDSARGNTTTTGSSSTSASVSASLAVDPVHARVEELNRKTKALERERERRVMAEDELAQEVQTLREAVAAQRDLIRDILE</sequence>
<reference evidence="3 4" key="1">
    <citation type="journal article" date="2018" name="PLoS ONE">
        <title>The draft genome of Kipferlia bialata reveals reductive genome evolution in fornicate parasites.</title>
        <authorList>
            <person name="Tanifuji G."/>
            <person name="Takabayashi S."/>
            <person name="Kume K."/>
            <person name="Takagi M."/>
            <person name="Nakayama T."/>
            <person name="Kamikawa R."/>
            <person name="Inagaki Y."/>
            <person name="Hashimoto T."/>
        </authorList>
    </citation>
    <scope>NUCLEOTIDE SEQUENCE [LARGE SCALE GENOMIC DNA]</scope>
    <source>
        <strain evidence="3">NY0173</strain>
    </source>
</reference>
<dbReference type="EMBL" id="BDIP01003126">
    <property type="protein sequence ID" value="GIQ87309.1"/>
    <property type="molecule type" value="Genomic_DNA"/>
</dbReference>
<protein>
    <submittedName>
        <fullName evidence="3">Uncharacterized protein</fullName>
    </submittedName>
</protein>
<proteinExistence type="predicted"/>
<organism evidence="3 4">
    <name type="scientific">Kipferlia bialata</name>
    <dbReference type="NCBI Taxonomy" id="797122"/>
    <lineage>
        <taxon>Eukaryota</taxon>
        <taxon>Metamonada</taxon>
        <taxon>Carpediemonas-like organisms</taxon>
        <taxon>Kipferlia</taxon>
    </lineage>
</organism>
<keyword evidence="4" id="KW-1185">Reference proteome</keyword>